<sequence length="113" mass="11273">MEVDEEKTEYRVVLSSRATCTTGTTTTLAGNRVDDDDDGSGGVGGGGGGSVADGRDGDDFIGDDGGIGGTDSSTRFESLKRPLPATSLPGTKSEKIAKWGGVGGGGLGRICTT</sequence>
<keyword evidence="3" id="KW-1185">Reference proteome</keyword>
<evidence type="ECO:0000256" key="1">
    <source>
        <dbReference type="SAM" id="MobiDB-lite"/>
    </source>
</evidence>
<reference evidence="2" key="1">
    <citation type="journal article" date="2020" name="G3 (Bethesda)">
        <title>High-Quality Assemblies for Three Invasive Social Wasps from the &lt;i&gt;Vespula&lt;/i&gt; Genus.</title>
        <authorList>
            <person name="Harrop T.W.R."/>
            <person name="Guhlin J."/>
            <person name="McLaughlin G.M."/>
            <person name="Permina E."/>
            <person name="Stockwell P."/>
            <person name="Gilligan J."/>
            <person name="Le Lec M.F."/>
            <person name="Gruber M.A.M."/>
            <person name="Quinn O."/>
            <person name="Lovegrove M."/>
            <person name="Duncan E.J."/>
            <person name="Remnant E.J."/>
            <person name="Van Eeckhoven J."/>
            <person name="Graham B."/>
            <person name="Knapp R.A."/>
            <person name="Langford K.W."/>
            <person name="Kronenberg Z."/>
            <person name="Press M.O."/>
            <person name="Eacker S.M."/>
            <person name="Wilson-Rankin E.E."/>
            <person name="Purcell J."/>
            <person name="Lester P.J."/>
            <person name="Dearden P.K."/>
        </authorList>
    </citation>
    <scope>NUCLEOTIDE SEQUENCE</scope>
    <source>
        <strain evidence="2">Marl-1</strain>
    </source>
</reference>
<gene>
    <name evidence="2" type="ORF">HZH66_014855</name>
</gene>
<feature type="region of interest" description="Disordered" evidence="1">
    <location>
        <begin position="23"/>
        <end position="92"/>
    </location>
</feature>
<proteinExistence type="predicted"/>
<evidence type="ECO:0000313" key="2">
    <source>
        <dbReference type="EMBL" id="KAF7379484.1"/>
    </source>
</evidence>
<evidence type="ECO:0000313" key="3">
    <source>
        <dbReference type="Proteomes" id="UP000614350"/>
    </source>
</evidence>
<dbReference type="EMBL" id="JACSEA010000023">
    <property type="protein sequence ID" value="KAF7379484.1"/>
    <property type="molecule type" value="Genomic_DNA"/>
</dbReference>
<dbReference type="AlphaFoldDB" id="A0A834J2S6"/>
<organism evidence="2 3">
    <name type="scientific">Vespula vulgaris</name>
    <name type="common">Yellow jacket</name>
    <name type="synonym">Wasp</name>
    <dbReference type="NCBI Taxonomy" id="7454"/>
    <lineage>
        <taxon>Eukaryota</taxon>
        <taxon>Metazoa</taxon>
        <taxon>Ecdysozoa</taxon>
        <taxon>Arthropoda</taxon>
        <taxon>Hexapoda</taxon>
        <taxon>Insecta</taxon>
        <taxon>Pterygota</taxon>
        <taxon>Neoptera</taxon>
        <taxon>Endopterygota</taxon>
        <taxon>Hymenoptera</taxon>
        <taxon>Apocrita</taxon>
        <taxon>Aculeata</taxon>
        <taxon>Vespoidea</taxon>
        <taxon>Vespidae</taxon>
        <taxon>Vespinae</taxon>
        <taxon>Vespula</taxon>
    </lineage>
</organism>
<comment type="caution">
    <text evidence="2">The sequence shown here is derived from an EMBL/GenBank/DDBJ whole genome shotgun (WGS) entry which is preliminary data.</text>
</comment>
<protein>
    <submittedName>
        <fullName evidence="2">Uncharacterized protein</fullName>
    </submittedName>
</protein>
<feature type="compositionally biased region" description="Gly residues" evidence="1">
    <location>
        <begin position="40"/>
        <end position="51"/>
    </location>
</feature>
<accession>A0A834J2S6</accession>
<name>A0A834J2S6_VESVU</name>
<dbReference type="Proteomes" id="UP000614350">
    <property type="component" value="Unassembled WGS sequence"/>
</dbReference>